<proteinExistence type="predicted"/>
<dbReference type="Proteomes" id="UP000645462">
    <property type="component" value="Unassembled WGS sequence"/>
</dbReference>
<keyword evidence="2" id="KW-1185">Reference proteome</keyword>
<dbReference type="EMBL" id="BMFC01000019">
    <property type="protein sequence ID" value="GGC21157.1"/>
    <property type="molecule type" value="Genomic_DNA"/>
</dbReference>
<organism evidence="1 2">
    <name type="scientific">Marivita lacus</name>
    <dbReference type="NCBI Taxonomy" id="1323742"/>
    <lineage>
        <taxon>Bacteria</taxon>
        <taxon>Pseudomonadati</taxon>
        <taxon>Pseudomonadota</taxon>
        <taxon>Alphaproteobacteria</taxon>
        <taxon>Rhodobacterales</taxon>
        <taxon>Roseobacteraceae</taxon>
        <taxon>Marivita</taxon>
    </lineage>
</organism>
<reference evidence="2" key="1">
    <citation type="journal article" date="2019" name="Int. J. Syst. Evol. Microbiol.">
        <title>The Global Catalogue of Microorganisms (GCM) 10K type strain sequencing project: providing services to taxonomists for standard genome sequencing and annotation.</title>
        <authorList>
            <consortium name="The Broad Institute Genomics Platform"/>
            <consortium name="The Broad Institute Genome Sequencing Center for Infectious Disease"/>
            <person name="Wu L."/>
            <person name="Ma J."/>
        </authorList>
    </citation>
    <scope>NUCLEOTIDE SEQUENCE [LARGE SCALE GENOMIC DNA]</scope>
    <source>
        <strain evidence="2">CGMCC 1.12478</strain>
    </source>
</reference>
<evidence type="ECO:0000313" key="2">
    <source>
        <dbReference type="Proteomes" id="UP000645462"/>
    </source>
</evidence>
<evidence type="ECO:0000313" key="1">
    <source>
        <dbReference type="EMBL" id="GGC21157.1"/>
    </source>
</evidence>
<comment type="caution">
    <text evidence="1">The sequence shown here is derived from an EMBL/GenBank/DDBJ whole genome shotgun (WGS) entry which is preliminary data.</text>
</comment>
<accession>A0ABQ1LBQ0</accession>
<dbReference type="RefSeq" id="WP_188484087.1">
    <property type="nucleotide sequence ID" value="NZ_BMFC01000019.1"/>
</dbReference>
<sequence length="195" mass="21190">MQTQPMMTDTYTQQAERRSGGVHPGCACSAGAPFARASIGARSYEIADVTGEDASAIAFRIVGGVEWTALGCRTEDGWAQVTAEILLLDPDVLFDFLQTHAVRTGTGQVPPYAMEFDTLGIGWSACLMQDRDGMVSFAGEEPRHARLGRNAPSDGRARAIMLLLSAYPEARDRFEPHISQWARRIAQGVSVKPVF</sequence>
<gene>
    <name evidence="1" type="ORF">GCM10011363_42250</name>
</gene>
<name>A0ABQ1LBQ0_9RHOB</name>
<protein>
    <submittedName>
        <fullName evidence="1">Uncharacterized protein</fullName>
    </submittedName>
</protein>